<name>A0A9W9D4Z8_9PLEO</name>
<sequence length="198" mass="22645">MSGLAKHHFSQAGVHFGSKISNSERGVQLMGNFSAGRNFNLNRKYSYNYDTRTSRLQESSAFSERETNNMTDEVKVNNGQTHQERLKECRRALHFDRTDPRNHREKLIAVKTKSGSIIKESCQWILTHPKYKDWQSDGSRSNLLWVSSAGERGKTMTAIYLSQELEEAQSGVKTSQYDISSSIDKISKVRLWTYSVVS</sequence>
<proteinExistence type="predicted"/>
<dbReference type="AlphaFoldDB" id="A0A9W9D4Z8"/>
<evidence type="ECO:0000313" key="4">
    <source>
        <dbReference type="Proteomes" id="UP001140510"/>
    </source>
</evidence>
<feature type="domain" description="Nephrocystin 3-like N-terminal" evidence="2">
    <location>
        <begin position="121"/>
        <end position="171"/>
    </location>
</feature>
<gene>
    <name evidence="3" type="ORF">N0V91_008912</name>
</gene>
<dbReference type="Proteomes" id="UP001140510">
    <property type="component" value="Unassembled WGS sequence"/>
</dbReference>
<dbReference type="OrthoDB" id="3787273at2759"/>
<accession>A0A9W9D4Z8</accession>
<dbReference type="EMBL" id="JAPEVA010000094">
    <property type="protein sequence ID" value="KAJ4400121.1"/>
    <property type="molecule type" value="Genomic_DNA"/>
</dbReference>
<reference evidence="3" key="1">
    <citation type="submission" date="2022-10" db="EMBL/GenBank/DDBJ databases">
        <title>Tapping the CABI collections for fungal endophytes: first genome assemblies for Collariella, Neodidymelliopsis, Ascochyta clinopodiicola, Didymella pomorum, Didymosphaeria variabile, Neocosmospora piperis and Neocucurbitaria cava.</title>
        <authorList>
            <person name="Hill R."/>
        </authorList>
    </citation>
    <scope>NUCLEOTIDE SEQUENCE</scope>
    <source>
        <strain evidence="3">IMI 355091</strain>
    </source>
</reference>
<dbReference type="Pfam" id="PF24883">
    <property type="entry name" value="NPHP3_N"/>
    <property type="match status" value="1"/>
</dbReference>
<keyword evidence="4" id="KW-1185">Reference proteome</keyword>
<protein>
    <recommendedName>
        <fullName evidence="2">Nephrocystin 3-like N-terminal domain-containing protein</fullName>
    </recommendedName>
</protein>
<organism evidence="3 4">
    <name type="scientific">Didymella pomorum</name>
    <dbReference type="NCBI Taxonomy" id="749634"/>
    <lineage>
        <taxon>Eukaryota</taxon>
        <taxon>Fungi</taxon>
        <taxon>Dikarya</taxon>
        <taxon>Ascomycota</taxon>
        <taxon>Pezizomycotina</taxon>
        <taxon>Dothideomycetes</taxon>
        <taxon>Pleosporomycetidae</taxon>
        <taxon>Pleosporales</taxon>
        <taxon>Pleosporineae</taxon>
        <taxon>Didymellaceae</taxon>
        <taxon>Didymella</taxon>
    </lineage>
</organism>
<evidence type="ECO:0000313" key="3">
    <source>
        <dbReference type="EMBL" id="KAJ4400121.1"/>
    </source>
</evidence>
<evidence type="ECO:0000256" key="1">
    <source>
        <dbReference type="ARBA" id="ARBA00022737"/>
    </source>
</evidence>
<comment type="caution">
    <text evidence="3">The sequence shown here is derived from an EMBL/GenBank/DDBJ whole genome shotgun (WGS) entry which is preliminary data.</text>
</comment>
<dbReference type="InterPro" id="IPR056884">
    <property type="entry name" value="NPHP3-like_N"/>
</dbReference>
<evidence type="ECO:0000259" key="2">
    <source>
        <dbReference type="Pfam" id="PF24883"/>
    </source>
</evidence>
<keyword evidence="1" id="KW-0677">Repeat</keyword>